<evidence type="ECO:0000313" key="3">
    <source>
        <dbReference type="Proteomes" id="UP000055316"/>
    </source>
</evidence>
<dbReference type="Pfam" id="PF06114">
    <property type="entry name" value="Peptidase_M78"/>
    <property type="match status" value="1"/>
</dbReference>
<sequence length="151" mass="18030">MFTYYEKLLCEYEDEVQVKETKLSHGFKGLYYDGDILIESRLTENEKHCILAEEIGHHFTSSGNIIDQKKCANRQQELKARNWAYEKIIPLSDLVNAQKAYCANYYEIAEYLCVSQEFLEEALTYYFQRYGHKVRWRNYLITFEPLNIVKL</sequence>
<dbReference type="Proteomes" id="UP000055316">
    <property type="component" value="Chromosome"/>
</dbReference>
<feature type="domain" description="IrrE N-terminal-like" evidence="1">
    <location>
        <begin position="33"/>
        <end position="123"/>
    </location>
</feature>
<dbReference type="AlphaFoldDB" id="A0A9W4A616"/>
<protein>
    <recommendedName>
        <fullName evidence="1">IrrE N-terminal-like domain-containing protein</fullName>
    </recommendedName>
</protein>
<reference evidence="2 3" key="1">
    <citation type="submission" date="2015-05" db="EMBL/GenBank/DDBJ databases">
        <title>Whole genome sequence of Bacillus thuringiensis serovar tolworthi Pasteur Institute Standard strain.</title>
        <authorList>
            <person name="Kanda K."/>
            <person name="Nakashima K."/>
            <person name="Nagano Y."/>
        </authorList>
    </citation>
    <scope>NUCLEOTIDE SEQUENCE [LARGE SCALE GENOMIC DNA]</scope>
    <source>
        <strain evidence="2 3">Pasteur Institute Standard strain</strain>
    </source>
</reference>
<dbReference type="EMBL" id="AP014864">
    <property type="protein sequence ID" value="BAR82249.1"/>
    <property type="molecule type" value="Genomic_DNA"/>
</dbReference>
<name>A0A9W4A616_BACTO</name>
<organism evidence="2 3">
    <name type="scientific">Bacillus thuringiensis subsp. tolworthi</name>
    <dbReference type="NCBI Taxonomy" id="1442"/>
    <lineage>
        <taxon>Bacteria</taxon>
        <taxon>Bacillati</taxon>
        <taxon>Bacillota</taxon>
        <taxon>Bacilli</taxon>
        <taxon>Bacillales</taxon>
        <taxon>Bacillaceae</taxon>
        <taxon>Bacillus</taxon>
        <taxon>Bacillus cereus group</taxon>
    </lineage>
</organism>
<gene>
    <name evidence="2" type="ORF">KNN_01402</name>
</gene>
<evidence type="ECO:0000313" key="2">
    <source>
        <dbReference type="EMBL" id="BAR82249.1"/>
    </source>
</evidence>
<evidence type="ECO:0000259" key="1">
    <source>
        <dbReference type="Pfam" id="PF06114"/>
    </source>
</evidence>
<proteinExistence type="predicted"/>
<dbReference type="InterPro" id="IPR010359">
    <property type="entry name" value="IrrE_HExxH"/>
</dbReference>
<accession>A0A9W4A616</accession>